<dbReference type="SUPFAM" id="SSF81301">
    <property type="entry name" value="Nucleotidyltransferase"/>
    <property type="match status" value="1"/>
</dbReference>
<dbReference type="EC" id="2.7.7.72" evidence="12"/>
<dbReference type="GO" id="GO:0000049">
    <property type="term" value="F:tRNA binding"/>
    <property type="evidence" value="ECO:0007669"/>
    <property type="project" value="UniProtKB-UniRule"/>
</dbReference>
<feature type="binding site" evidence="12">
    <location>
        <position position="8"/>
    </location>
    <ligand>
        <name>CTP</name>
        <dbReference type="ChEBI" id="CHEBI:37563"/>
    </ligand>
</feature>
<comment type="miscellaneous">
    <text evidence="12">A single active site specifically recognizes both ATP and CTP and is responsible for their addition.</text>
</comment>
<organism evidence="14 15">
    <name type="scientific">Tahibacter soli</name>
    <dbReference type="NCBI Taxonomy" id="2983605"/>
    <lineage>
        <taxon>Bacteria</taxon>
        <taxon>Pseudomonadati</taxon>
        <taxon>Pseudomonadota</taxon>
        <taxon>Gammaproteobacteria</taxon>
        <taxon>Lysobacterales</taxon>
        <taxon>Rhodanobacteraceae</taxon>
        <taxon>Tahibacter</taxon>
    </lineage>
</organism>
<feature type="binding site" evidence="12">
    <location>
        <position position="91"/>
    </location>
    <ligand>
        <name>CTP</name>
        <dbReference type="ChEBI" id="CHEBI:37563"/>
    </ligand>
</feature>
<dbReference type="RefSeq" id="WP_263545390.1">
    <property type="nucleotide sequence ID" value="NZ_JAOVZO020000017.1"/>
</dbReference>
<keyword evidence="8 12" id="KW-0378">Hydrolase</keyword>
<keyword evidence="7 12" id="KW-0692">RNA repair</keyword>
<dbReference type="GO" id="GO:0016791">
    <property type="term" value="F:phosphatase activity"/>
    <property type="evidence" value="ECO:0007669"/>
    <property type="project" value="UniProtKB-UniRule"/>
</dbReference>
<keyword evidence="4 12" id="KW-0548">Nucleotidyltransferase</keyword>
<gene>
    <name evidence="12" type="primary">cca</name>
    <name evidence="14" type="ORF">OD750_011575</name>
</gene>
<evidence type="ECO:0000256" key="7">
    <source>
        <dbReference type="ARBA" id="ARBA00022800"/>
    </source>
</evidence>
<keyword evidence="15" id="KW-1185">Reference proteome</keyword>
<sequence>MQIYLVGGAVRDRLLGRPVVDRDYVVVGADPSQLLALGYRPVGKDFPVFLHPQTNEEYALARTERKSGHGYAGFAFHADATVTLADDLRRRDLTINAMAQDEDGNLVDPFGGAADLEARVLRHVSPAFAEDPVRILRIARFAARYAPLGFRIAPETLALMRAMTADGEVDHLVAERVWAETRRALTEPQPSAFVAALRACGALARLFPEIDALYGVPQRPEYHPEIDTGVHTEMVVDMAARLAPGDALVGWCALVHDLGKALTPADQLPRHVGHEEGGVEPIRAVNARYRVPAEFAELAVLCCRQHLNAHRALELRPGTVLELFEKLDGFRKKERVEQFLLVCEADKRGRLGLTESEYPQARWLREAYAAAAAITAATFVDRGLAGPAVGEAMREARIRAIAALRQ</sequence>
<dbReference type="PROSITE" id="PS51831">
    <property type="entry name" value="HD"/>
    <property type="match status" value="1"/>
</dbReference>
<keyword evidence="9 12" id="KW-0067">ATP-binding</keyword>
<evidence type="ECO:0000256" key="10">
    <source>
        <dbReference type="ARBA" id="ARBA00022842"/>
    </source>
</evidence>
<evidence type="ECO:0000313" key="15">
    <source>
        <dbReference type="Proteomes" id="UP001139971"/>
    </source>
</evidence>
<feature type="binding site" evidence="12">
    <location>
        <position position="23"/>
    </location>
    <ligand>
        <name>Mg(2+)</name>
        <dbReference type="ChEBI" id="CHEBI:18420"/>
    </ligand>
</feature>
<evidence type="ECO:0000256" key="9">
    <source>
        <dbReference type="ARBA" id="ARBA00022840"/>
    </source>
</evidence>
<dbReference type="InterPro" id="IPR043519">
    <property type="entry name" value="NT_sf"/>
</dbReference>
<evidence type="ECO:0000313" key="14">
    <source>
        <dbReference type="EMBL" id="MDC8013177.1"/>
    </source>
</evidence>
<dbReference type="PANTHER" id="PTHR47545:SF1">
    <property type="entry name" value="MULTIFUNCTIONAL CCA PROTEIN"/>
    <property type="match status" value="1"/>
</dbReference>
<keyword evidence="3 12" id="KW-0819">tRNA processing</keyword>
<dbReference type="SUPFAM" id="SSF81891">
    <property type="entry name" value="Poly A polymerase C-terminal region-like"/>
    <property type="match status" value="1"/>
</dbReference>
<dbReference type="InterPro" id="IPR012006">
    <property type="entry name" value="CCA_bact"/>
</dbReference>
<dbReference type="InterPro" id="IPR006674">
    <property type="entry name" value="HD_domain"/>
</dbReference>
<feature type="binding site" evidence="12">
    <location>
        <position position="140"/>
    </location>
    <ligand>
        <name>CTP</name>
        <dbReference type="ChEBI" id="CHEBI:37563"/>
    </ligand>
</feature>
<dbReference type="NCBIfam" id="NF008137">
    <property type="entry name" value="PRK10885.1"/>
    <property type="match status" value="1"/>
</dbReference>
<comment type="cofactor">
    <cofactor evidence="12">
        <name>Ni(2+)</name>
        <dbReference type="ChEBI" id="CHEBI:49786"/>
    </cofactor>
    <text evidence="12">Nickel for phosphatase activity.</text>
</comment>
<evidence type="ECO:0000256" key="5">
    <source>
        <dbReference type="ARBA" id="ARBA00022723"/>
    </source>
</evidence>
<dbReference type="CDD" id="cd05398">
    <property type="entry name" value="NT_ClassII-CCAase"/>
    <property type="match status" value="1"/>
</dbReference>
<feature type="binding site" evidence="12">
    <location>
        <position position="91"/>
    </location>
    <ligand>
        <name>ATP</name>
        <dbReference type="ChEBI" id="CHEBI:30616"/>
    </ligand>
</feature>
<dbReference type="EC" id="3.1.3.-" evidence="12"/>
<dbReference type="GO" id="GO:0004112">
    <property type="term" value="F:cyclic-nucleotide phosphodiesterase activity"/>
    <property type="evidence" value="ECO:0007669"/>
    <property type="project" value="UniProtKB-UniRule"/>
</dbReference>
<keyword evidence="1 12" id="KW-0533">Nickel</keyword>
<evidence type="ECO:0000256" key="4">
    <source>
        <dbReference type="ARBA" id="ARBA00022695"/>
    </source>
</evidence>
<dbReference type="InterPro" id="IPR050124">
    <property type="entry name" value="tRNA_CCA-adding_enzyme"/>
</dbReference>
<dbReference type="Pfam" id="PF12627">
    <property type="entry name" value="PolyA_pol_RNAbd"/>
    <property type="match status" value="1"/>
</dbReference>
<comment type="function">
    <text evidence="12">Catalyzes the addition and repair of the essential 3'-terminal CCA sequence in tRNAs without using a nucleic acid template. Adds these three nucleotides in the order of C, C, and A to the tRNA nucleotide-73, using CTP and ATP as substrates and producing inorganic pyrophosphate. tRNA 3'-terminal CCA addition is required both for tRNA processing and repair. Also involved in tRNA surveillance by mediating tandem CCA addition to generate a CCACCA at the 3' terminus of unstable tRNAs. While stable tRNAs receive only 3'-terminal CCA, unstable tRNAs are marked with CCACCA and rapidly degraded.</text>
</comment>
<feature type="binding site" evidence="12">
    <location>
        <position position="137"/>
    </location>
    <ligand>
        <name>CTP</name>
        <dbReference type="ChEBI" id="CHEBI:37563"/>
    </ligand>
</feature>
<accession>A0A9X3YJ27</accession>
<dbReference type="Pfam" id="PF01743">
    <property type="entry name" value="PolyA_pol"/>
    <property type="match status" value="1"/>
</dbReference>
<evidence type="ECO:0000256" key="2">
    <source>
        <dbReference type="ARBA" id="ARBA00022679"/>
    </source>
</evidence>
<dbReference type="GO" id="GO:0001680">
    <property type="term" value="P:tRNA 3'-terminal CCA addition"/>
    <property type="evidence" value="ECO:0007669"/>
    <property type="project" value="UniProtKB-UniRule"/>
</dbReference>
<dbReference type="CDD" id="cd00077">
    <property type="entry name" value="HDc"/>
    <property type="match status" value="1"/>
</dbReference>
<feature type="binding site" evidence="12">
    <location>
        <position position="11"/>
    </location>
    <ligand>
        <name>ATP</name>
        <dbReference type="ChEBI" id="CHEBI:30616"/>
    </ligand>
</feature>
<evidence type="ECO:0000256" key="12">
    <source>
        <dbReference type="HAMAP-Rule" id="MF_01261"/>
    </source>
</evidence>
<comment type="catalytic activity">
    <reaction evidence="12">
        <text>a tRNA precursor + 2 CTP + ATP = a tRNA with a 3' CCA end + 3 diphosphate</text>
        <dbReference type="Rhea" id="RHEA:14433"/>
        <dbReference type="Rhea" id="RHEA-COMP:10465"/>
        <dbReference type="Rhea" id="RHEA-COMP:10468"/>
        <dbReference type="ChEBI" id="CHEBI:30616"/>
        <dbReference type="ChEBI" id="CHEBI:33019"/>
        <dbReference type="ChEBI" id="CHEBI:37563"/>
        <dbReference type="ChEBI" id="CHEBI:74896"/>
        <dbReference type="ChEBI" id="CHEBI:83071"/>
        <dbReference type="EC" id="2.7.7.72"/>
    </reaction>
</comment>
<feature type="binding site" evidence="12">
    <location>
        <position position="8"/>
    </location>
    <ligand>
        <name>ATP</name>
        <dbReference type="ChEBI" id="CHEBI:30616"/>
    </ligand>
</feature>
<feature type="binding site" evidence="12">
    <location>
        <position position="21"/>
    </location>
    <ligand>
        <name>Mg(2+)</name>
        <dbReference type="ChEBI" id="CHEBI:18420"/>
    </ligand>
</feature>
<evidence type="ECO:0000256" key="3">
    <source>
        <dbReference type="ARBA" id="ARBA00022694"/>
    </source>
</evidence>
<comment type="similarity">
    <text evidence="12">Belongs to the tRNA nucleotidyltransferase/poly(A) polymerase family. Bacterial CCA-adding enzyme type 1 subfamily.</text>
</comment>
<keyword evidence="12" id="KW-0511">Multifunctional enzyme</keyword>
<evidence type="ECO:0000259" key="13">
    <source>
        <dbReference type="PROSITE" id="PS51831"/>
    </source>
</evidence>
<dbReference type="PIRSF" id="PIRSF000813">
    <property type="entry name" value="CCA_bact"/>
    <property type="match status" value="1"/>
</dbReference>
<dbReference type="HAMAP" id="MF_01261">
    <property type="entry name" value="CCA_bact_type1"/>
    <property type="match status" value="1"/>
</dbReference>
<comment type="domain">
    <text evidence="12">Comprises two domains: an N-terminal domain containing the nucleotidyltransferase activity and a C-terminal HD domain associated with both phosphodiesterase and phosphatase activities.</text>
</comment>
<keyword evidence="11 12" id="KW-0694">RNA-binding</keyword>
<dbReference type="EC" id="3.1.4.-" evidence="12"/>
<dbReference type="PANTHER" id="PTHR47545">
    <property type="entry name" value="MULTIFUNCTIONAL CCA PROTEIN"/>
    <property type="match status" value="1"/>
</dbReference>
<keyword evidence="6 12" id="KW-0547">Nucleotide-binding</keyword>
<keyword evidence="10 12" id="KW-0460">Magnesium</keyword>
<dbReference type="Proteomes" id="UP001139971">
    <property type="component" value="Unassembled WGS sequence"/>
</dbReference>
<dbReference type="GO" id="GO:0042245">
    <property type="term" value="P:RNA repair"/>
    <property type="evidence" value="ECO:0007669"/>
    <property type="project" value="UniProtKB-KW"/>
</dbReference>
<comment type="caution">
    <text evidence="14">The sequence shown here is derived from an EMBL/GenBank/DDBJ whole genome shotgun (WGS) entry which is preliminary data.</text>
</comment>
<feature type="domain" description="HD" evidence="13">
    <location>
        <begin position="228"/>
        <end position="330"/>
    </location>
</feature>
<dbReference type="GO" id="GO:0005524">
    <property type="term" value="F:ATP binding"/>
    <property type="evidence" value="ECO:0007669"/>
    <property type="project" value="UniProtKB-UniRule"/>
</dbReference>
<dbReference type="Gene3D" id="3.30.460.10">
    <property type="entry name" value="Beta Polymerase, domain 2"/>
    <property type="match status" value="1"/>
</dbReference>
<dbReference type="InterPro" id="IPR003607">
    <property type="entry name" value="HD/PDEase_dom"/>
</dbReference>
<proteinExistence type="inferred from homology"/>
<name>A0A9X3YJ27_9GAMM</name>
<comment type="catalytic activity">
    <reaction evidence="12">
        <text>a tRNA with a 3' CCA end + 2 CTP + ATP = a tRNA with a 3' CCACCA end + 3 diphosphate</text>
        <dbReference type="Rhea" id="RHEA:76235"/>
        <dbReference type="Rhea" id="RHEA-COMP:10468"/>
        <dbReference type="Rhea" id="RHEA-COMP:18655"/>
        <dbReference type="ChEBI" id="CHEBI:30616"/>
        <dbReference type="ChEBI" id="CHEBI:33019"/>
        <dbReference type="ChEBI" id="CHEBI:37563"/>
        <dbReference type="ChEBI" id="CHEBI:83071"/>
        <dbReference type="ChEBI" id="CHEBI:195187"/>
    </reaction>
</comment>
<evidence type="ECO:0000256" key="1">
    <source>
        <dbReference type="ARBA" id="ARBA00022596"/>
    </source>
</evidence>
<dbReference type="InterPro" id="IPR032828">
    <property type="entry name" value="PolyA_RNA-bd"/>
</dbReference>
<keyword evidence="5 12" id="KW-0479">Metal-binding</keyword>
<dbReference type="InterPro" id="IPR002646">
    <property type="entry name" value="PolA_pol_head_dom"/>
</dbReference>
<dbReference type="AlphaFoldDB" id="A0A9X3YJ27"/>
<evidence type="ECO:0000256" key="11">
    <source>
        <dbReference type="ARBA" id="ARBA00022884"/>
    </source>
</evidence>
<evidence type="ECO:0000256" key="6">
    <source>
        <dbReference type="ARBA" id="ARBA00022741"/>
    </source>
</evidence>
<comment type="subunit">
    <text evidence="12">Monomer. Can also form homodimers and oligomers.</text>
</comment>
<dbReference type="GO" id="GO:0000287">
    <property type="term" value="F:magnesium ion binding"/>
    <property type="evidence" value="ECO:0007669"/>
    <property type="project" value="UniProtKB-UniRule"/>
</dbReference>
<reference evidence="14" key="1">
    <citation type="submission" date="2023-02" db="EMBL/GenBank/DDBJ databases">
        <title>Tahibacter soli sp. nov. isolated from soil.</title>
        <authorList>
            <person name="Baek J.H."/>
            <person name="Lee J.K."/>
            <person name="Choi D.G."/>
            <person name="Jeon C.O."/>
        </authorList>
    </citation>
    <scope>NUCLEOTIDE SEQUENCE</scope>
    <source>
        <strain evidence="14">BL</strain>
    </source>
</reference>
<comment type="cofactor">
    <cofactor evidence="12">
        <name>Mg(2+)</name>
        <dbReference type="ChEBI" id="CHEBI:18420"/>
    </cofactor>
    <text evidence="12">Magnesium is required for nucleotidyltransferase activity.</text>
</comment>
<feature type="binding site" evidence="12">
    <location>
        <position position="140"/>
    </location>
    <ligand>
        <name>ATP</name>
        <dbReference type="ChEBI" id="CHEBI:30616"/>
    </ligand>
</feature>
<dbReference type="Pfam" id="PF01966">
    <property type="entry name" value="HD"/>
    <property type="match status" value="1"/>
</dbReference>
<dbReference type="GO" id="GO:0004810">
    <property type="term" value="F:CCA tRNA nucleotidyltransferase activity"/>
    <property type="evidence" value="ECO:0007669"/>
    <property type="project" value="UniProtKB-UniRule"/>
</dbReference>
<evidence type="ECO:0000256" key="8">
    <source>
        <dbReference type="ARBA" id="ARBA00022801"/>
    </source>
</evidence>
<feature type="binding site" evidence="12">
    <location>
        <position position="137"/>
    </location>
    <ligand>
        <name>ATP</name>
        <dbReference type="ChEBI" id="CHEBI:30616"/>
    </ligand>
</feature>
<dbReference type="EMBL" id="JAOVZO020000017">
    <property type="protein sequence ID" value="MDC8013177.1"/>
    <property type="molecule type" value="Genomic_DNA"/>
</dbReference>
<dbReference type="Gene3D" id="1.10.3090.10">
    <property type="entry name" value="cca-adding enzyme, domain 2"/>
    <property type="match status" value="1"/>
</dbReference>
<feature type="binding site" evidence="12">
    <location>
        <position position="11"/>
    </location>
    <ligand>
        <name>CTP</name>
        <dbReference type="ChEBI" id="CHEBI:37563"/>
    </ligand>
</feature>
<keyword evidence="2 12" id="KW-0808">Transferase</keyword>
<protein>
    <recommendedName>
        <fullName evidence="12">Multifunctional CCA protein</fullName>
    </recommendedName>
    <domain>
        <recommendedName>
            <fullName evidence="12">CCA-adding enzyme</fullName>
            <ecNumber evidence="12">2.7.7.72</ecNumber>
        </recommendedName>
        <alternativeName>
            <fullName evidence="12">CCA tRNA nucleotidyltransferase</fullName>
        </alternativeName>
        <alternativeName>
            <fullName evidence="12">tRNA CCA-pyrophosphorylase</fullName>
        </alternativeName>
        <alternativeName>
            <fullName evidence="12">tRNA adenylyl-/cytidylyl-transferase</fullName>
        </alternativeName>
        <alternativeName>
            <fullName evidence="12">tRNA nucleotidyltransferase</fullName>
        </alternativeName>
        <alternativeName>
            <fullName evidence="12">tRNA-NT</fullName>
        </alternativeName>
    </domain>
    <domain>
        <recommendedName>
            <fullName evidence="12">2'-nucleotidase</fullName>
            <ecNumber evidence="12">3.1.3.-</ecNumber>
        </recommendedName>
    </domain>
    <domain>
        <recommendedName>
            <fullName evidence="12">2',3'-cyclic phosphodiesterase</fullName>
            <ecNumber evidence="12">3.1.4.-</ecNumber>
        </recommendedName>
    </domain>
    <domain>
        <recommendedName>
            <fullName evidence="12">Phosphatase</fullName>
        </recommendedName>
    </domain>
</protein>